<dbReference type="Proteomes" id="UP000531561">
    <property type="component" value="Unassembled WGS sequence"/>
</dbReference>
<evidence type="ECO:0000313" key="2">
    <source>
        <dbReference type="Proteomes" id="UP000531561"/>
    </source>
</evidence>
<sequence>MFIYFTYTLNRIGTLSSAPLQNKTREKKAARKRAVKSTSRIKKMPTLTQASLTTQVTEWENQGEGSPEAKLKRLFKAKKTIHKLIGAPLPFSSLGQESGLKDMNTQFNTAGNSQLPFSPRPLFHFSPINMKPKPTISFIQKIVTQENCLFIGDKNGRGSLEENYQMEREPPIFTNSQDTASFEWIQRIWPGFVLELSIPVIAEAELLLRTNTSKIDEVEGKIQASGGYASDKAMVVVRERIDDAETQRTGS</sequence>
<dbReference type="EMBL" id="JABFCT010000014">
    <property type="protein sequence ID" value="KAF5870611.1"/>
    <property type="molecule type" value="Genomic_DNA"/>
</dbReference>
<proteinExistence type="predicted"/>
<reference evidence="1 2" key="1">
    <citation type="journal article" date="2020" name="Phytopathology">
        <title>A high-quality genome resource of Botrytis fragariae, a new and rapidly spreading fungal pathogen causing strawberry gray mold in the U.S.A.</title>
        <authorList>
            <person name="Wu Y."/>
            <person name="Saski C.A."/>
            <person name="Schnabel G."/>
            <person name="Xiao S."/>
            <person name="Hu M."/>
        </authorList>
    </citation>
    <scope>NUCLEOTIDE SEQUENCE [LARGE SCALE GENOMIC DNA]</scope>
    <source>
        <strain evidence="1 2">BVB16</strain>
    </source>
</reference>
<accession>A0A8H6AN06</accession>
<dbReference type="OrthoDB" id="10538435at2759"/>
<comment type="caution">
    <text evidence="1">The sequence shown here is derived from an EMBL/GenBank/DDBJ whole genome shotgun (WGS) entry which is preliminary data.</text>
</comment>
<evidence type="ECO:0000313" key="1">
    <source>
        <dbReference type="EMBL" id="KAF5870611.1"/>
    </source>
</evidence>
<gene>
    <name evidence="1" type="ORF">Bfra_010000</name>
</gene>
<name>A0A8H6AN06_9HELO</name>
<protein>
    <submittedName>
        <fullName evidence="1">Uncharacterized protein</fullName>
    </submittedName>
</protein>
<dbReference type="RefSeq" id="XP_037189558.1">
    <property type="nucleotide sequence ID" value="XM_037340335.1"/>
</dbReference>
<dbReference type="GeneID" id="59264027"/>
<organism evidence="1 2">
    <name type="scientific">Botrytis fragariae</name>
    <dbReference type="NCBI Taxonomy" id="1964551"/>
    <lineage>
        <taxon>Eukaryota</taxon>
        <taxon>Fungi</taxon>
        <taxon>Dikarya</taxon>
        <taxon>Ascomycota</taxon>
        <taxon>Pezizomycotina</taxon>
        <taxon>Leotiomycetes</taxon>
        <taxon>Helotiales</taxon>
        <taxon>Sclerotiniaceae</taxon>
        <taxon>Botrytis</taxon>
    </lineage>
</organism>
<dbReference type="AlphaFoldDB" id="A0A8H6AN06"/>
<keyword evidence="2" id="KW-1185">Reference proteome</keyword>